<feature type="compositionally biased region" description="Basic and acidic residues" evidence="1">
    <location>
        <begin position="188"/>
        <end position="198"/>
    </location>
</feature>
<name>A0A812Q5A1_9DINO</name>
<evidence type="ECO:0000256" key="1">
    <source>
        <dbReference type="SAM" id="MobiDB-lite"/>
    </source>
</evidence>
<comment type="caution">
    <text evidence="3">The sequence shown here is derived from an EMBL/GenBank/DDBJ whole genome shotgun (WGS) entry which is preliminary data.</text>
</comment>
<accession>A0A812Q5A1</accession>
<organism evidence="3 4">
    <name type="scientific">Symbiodinium natans</name>
    <dbReference type="NCBI Taxonomy" id="878477"/>
    <lineage>
        <taxon>Eukaryota</taxon>
        <taxon>Sar</taxon>
        <taxon>Alveolata</taxon>
        <taxon>Dinophyceae</taxon>
        <taxon>Suessiales</taxon>
        <taxon>Symbiodiniaceae</taxon>
        <taxon>Symbiodinium</taxon>
    </lineage>
</organism>
<protein>
    <submittedName>
        <fullName evidence="3">Chmp5 protein</fullName>
    </submittedName>
</protein>
<reference evidence="3" key="1">
    <citation type="submission" date="2021-02" db="EMBL/GenBank/DDBJ databases">
        <authorList>
            <person name="Dougan E. K."/>
            <person name="Rhodes N."/>
            <person name="Thang M."/>
            <person name="Chan C."/>
        </authorList>
    </citation>
    <scope>NUCLEOTIDE SEQUENCE</scope>
</reference>
<feature type="region of interest" description="Disordered" evidence="1">
    <location>
        <begin position="1"/>
        <end position="23"/>
    </location>
</feature>
<dbReference type="SMART" id="SM00546">
    <property type="entry name" value="CUE"/>
    <property type="match status" value="1"/>
</dbReference>
<feature type="region of interest" description="Disordered" evidence="1">
    <location>
        <begin position="72"/>
        <end position="227"/>
    </location>
</feature>
<feature type="compositionally biased region" description="Basic and acidic residues" evidence="1">
    <location>
        <begin position="214"/>
        <end position="227"/>
    </location>
</feature>
<proteinExistence type="predicted"/>
<dbReference type="GO" id="GO:0043130">
    <property type="term" value="F:ubiquitin binding"/>
    <property type="evidence" value="ECO:0007669"/>
    <property type="project" value="InterPro"/>
</dbReference>
<dbReference type="InterPro" id="IPR003892">
    <property type="entry name" value="CUE"/>
</dbReference>
<gene>
    <name evidence="3" type="primary">chmp5</name>
    <name evidence="3" type="ORF">SNAT2548_LOCUS20257</name>
</gene>
<dbReference type="OrthoDB" id="10604676at2759"/>
<feature type="compositionally biased region" description="Basic and acidic residues" evidence="1">
    <location>
        <begin position="124"/>
        <end position="134"/>
    </location>
</feature>
<feature type="compositionally biased region" description="Low complexity" evidence="1">
    <location>
        <begin position="93"/>
        <end position="110"/>
    </location>
</feature>
<evidence type="ECO:0000313" key="4">
    <source>
        <dbReference type="Proteomes" id="UP000604046"/>
    </source>
</evidence>
<dbReference type="Proteomes" id="UP000604046">
    <property type="component" value="Unassembled WGS sequence"/>
</dbReference>
<sequence>MTIAELPAPLTKGKRWAKHAAEREQQIQSEAMAIKVLLPDVSDEEIQRCLKENGGKSDLALQHLLDAQEADLLGGLLDDESPPPTRLHREAMPQEQPQRQQQQQQQQQQECTAALPGEPATTDEEAKLALDEPAHPQTEQTAQNAQPPPASARAMSPPEETPSAPKVPNWLPMLQPATPADLSSKRKIQYDRQTERLKAALGPAPKAVSVPSAHDLDVRGKARDGGG</sequence>
<dbReference type="EMBL" id="CAJNDS010002204">
    <property type="protein sequence ID" value="CAE7371134.1"/>
    <property type="molecule type" value="Genomic_DNA"/>
</dbReference>
<evidence type="ECO:0000313" key="3">
    <source>
        <dbReference type="EMBL" id="CAE7371134.1"/>
    </source>
</evidence>
<dbReference type="PROSITE" id="PS51140">
    <property type="entry name" value="CUE"/>
    <property type="match status" value="1"/>
</dbReference>
<evidence type="ECO:0000259" key="2">
    <source>
        <dbReference type="PROSITE" id="PS51140"/>
    </source>
</evidence>
<feature type="domain" description="CUE" evidence="2">
    <location>
        <begin position="26"/>
        <end position="69"/>
    </location>
</feature>
<dbReference type="AlphaFoldDB" id="A0A812Q5A1"/>
<keyword evidence="4" id="KW-1185">Reference proteome</keyword>